<feature type="compositionally biased region" description="Polar residues" evidence="1">
    <location>
        <begin position="1"/>
        <end position="15"/>
    </location>
</feature>
<evidence type="ECO:0000313" key="4">
    <source>
        <dbReference type="Proteomes" id="UP001215598"/>
    </source>
</evidence>
<proteinExistence type="predicted"/>
<feature type="transmembrane region" description="Helical" evidence="2">
    <location>
        <begin position="122"/>
        <end position="144"/>
    </location>
</feature>
<dbReference type="Proteomes" id="UP001215598">
    <property type="component" value="Unassembled WGS sequence"/>
</dbReference>
<name>A0AAD7H1Z5_9AGAR</name>
<evidence type="ECO:0000256" key="1">
    <source>
        <dbReference type="SAM" id="MobiDB-lite"/>
    </source>
</evidence>
<feature type="region of interest" description="Disordered" evidence="1">
    <location>
        <begin position="1"/>
        <end position="23"/>
    </location>
</feature>
<keyword evidence="2" id="KW-1133">Transmembrane helix</keyword>
<reference evidence="3" key="1">
    <citation type="submission" date="2023-03" db="EMBL/GenBank/DDBJ databases">
        <title>Massive genome expansion in bonnet fungi (Mycena s.s.) driven by repeated elements and novel gene families across ecological guilds.</title>
        <authorList>
            <consortium name="Lawrence Berkeley National Laboratory"/>
            <person name="Harder C.B."/>
            <person name="Miyauchi S."/>
            <person name="Viragh M."/>
            <person name="Kuo A."/>
            <person name="Thoen E."/>
            <person name="Andreopoulos B."/>
            <person name="Lu D."/>
            <person name="Skrede I."/>
            <person name="Drula E."/>
            <person name="Henrissat B."/>
            <person name="Morin E."/>
            <person name="Kohler A."/>
            <person name="Barry K."/>
            <person name="LaButti K."/>
            <person name="Morin E."/>
            <person name="Salamov A."/>
            <person name="Lipzen A."/>
            <person name="Mereny Z."/>
            <person name="Hegedus B."/>
            <person name="Baldrian P."/>
            <person name="Stursova M."/>
            <person name="Weitz H."/>
            <person name="Taylor A."/>
            <person name="Grigoriev I.V."/>
            <person name="Nagy L.G."/>
            <person name="Martin F."/>
            <person name="Kauserud H."/>
        </authorList>
    </citation>
    <scope>NUCLEOTIDE SEQUENCE</scope>
    <source>
        <strain evidence="3">CBHHK182m</strain>
    </source>
</reference>
<keyword evidence="2" id="KW-0472">Membrane</keyword>
<evidence type="ECO:0000256" key="2">
    <source>
        <dbReference type="SAM" id="Phobius"/>
    </source>
</evidence>
<gene>
    <name evidence="3" type="ORF">B0H16DRAFT_1480873</name>
</gene>
<keyword evidence="4" id="KW-1185">Reference proteome</keyword>
<evidence type="ECO:0000313" key="3">
    <source>
        <dbReference type="EMBL" id="KAJ7710037.1"/>
    </source>
</evidence>
<dbReference type="AlphaFoldDB" id="A0AAD7H1Z5"/>
<sequence length="183" mass="19015">MSEVPNKNYTTTLLTETPGKGKVPPKCRHCRHGGDLAAVLAALWRQFGGGTFESQSCRAHVVLGLVKVINNGKEMPLQSGIQLYLQHLKLAWRTEWQGGGKFGGGGNVGGNVAVAAKLVAKLAAVLAALLAAVLVSLAAMLAAVRGDGVTCWRALLPLSNGVSGLSLRAVHLDGSLAALKICE</sequence>
<keyword evidence="2" id="KW-0812">Transmembrane</keyword>
<accession>A0AAD7H1Z5</accession>
<dbReference type="EMBL" id="JARKIB010000417">
    <property type="protein sequence ID" value="KAJ7710037.1"/>
    <property type="molecule type" value="Genomic_DNA"/>
</dbReference>
<protein>
    <submittedName>
        <fullName evidence="3">Uncharacterized protein</fullName>
    </submittedName>
</protein>
<comment type="caution">
    <text evidence="3">The sequence shown here is derived from an EMBL/GenBank/DDBJ whole genome shotgun (WGS) entry which is preliminary data.</text>
</comment>
<organism evidence="3 4">
    <name type="scientific">Mycena metata</name>
    <dbReference type="NCBI Taxonomy" id="1033252"/>
    <lineage>
        <taxon>Eukaryota</taxon>
        <taxon>Fungi</taxon>
        <taxon>Dikarya</taxon>
        <taxon>Basidiomycota</taxon>
        <taxon>Agaricomycotina</taxon>
        <taxon>Agaricomycetes</taxon>
        <taxon>Agaricomycetidae</taxon>
        <taxon>Agaricales</taxon>
        <taxon>Marasmiineae</taxon>
        <taxon>Mycenaceae</taxon>
        <taxon>Mycena</taxon>
    </lineage>
</organism>